<protein>
    <submittedName>
        <fullName evidence="8">PDZ domain-containing protein</fullName>
    </submittedName>
</protein>
<accession>A0A0N5CQR9</accession>
<dbReference type="PROSITE" id="PS50106">
    <property type="entry name" value="PDZ"/>
    <property type="match status" value="1"/>
</dbReference>
<dbReference type="EMBL" id="UYYF01000566">
    <property type="protein sequence ID" value="VDM98602.1"/>
    <property type="molecule type" value="Genomic_DNA"/>
</dbReference>
<dbReference type="STRING" id="103827.A0A0N5CQR9"/>
<dbReference type="GO" id="GO:0061061">
    <property type="term" value="P:muscle structure development"/>
    <property type="evidence" value="ECO:0007669"/>
    <property type="project" value="TreeGrafter"/>
</dbReference>
<dbReference type="SUPFAM" id="SSF50156">
    <property type="entry name" value="PDZ domain-like"/>
    <property type="match status" value="1"/>
</dbReference>
<dbReference type="AlphaFoldDB" id="A0A0N5CQR9"/>
<reference evidence="6 7" key="2">
    <citation type="submission" date="2018-11" db="EMBL/GenBank/DDBJ databases">
        <authorList>
            <consortium name="Pathogen Informatics"/>
        </authorList>
    </citation>
    <scope>NUCLEOTIDE SEQUENCE [LARGE SCALE GENOMIC DNA]</scope>
</reference>
<keyword evidence="3" id="KW-0862">Zinc</keyword>
<dbReference type="GO" id="GO:0003779">
    <property type="term" value="F:actin binding"/>
    <property type="evidence" value="ECO:0007669"/>
    <property type="project" value="TreeGrafter"/>
</dbReference>
<evidence type="ECO:0000259" key="5">
    <source>
        <dbReference type="PROSITE" id="PS50106"/>
    </source>
</evidence>
<keyword evidence="3" id="KW-0440">LIM domain</keyword>
<evidence type="ECO:0000256" key="1">
    <source>
        <dbReference type="ARBA" id="ARBA00004496"/>
    </source>
</evidence>
<dbReference type="GO" id="GO:0005912">
    <property type="term" value="C:adherens junction"/>
    <property type="evidence" value="ECO:0007669"/>
    <property type="project" value="TreeGrafter"/>
</dbReference>
<feature type="compositionally biased region" description="Basic and acidic residues" evidence="4">
    <location>
        <begin position="298"/>
        <end position="308"/>
    </location>
</feature>
<dbReference type="PANTHER" id="PTHR24214:SF31">
    <property type="entry name" value="PDZ DOMAIN-CONTAINING PROTEIN"/>
    <property type="match status" value="1"/>
</dbReference>
<dbReference type="Gene3D" id="2.30.42.10">
    <property type="match status" value="1"/>
</dbReference>
<dbReference type="GO" id="GO:0031941">
    <property type="term" value="C:filamentous actin"/>
    <property type="evidence" value="ECO:0007669"/>
    <property type="project" value="TreeGrafter"/>
</dbReference>
<dbReference type="InterPro" id="IPR006643">
    <property type="entry name" value="Zasp-like_motif"/>
</dbReference>
<sequence>MNRSNHTIPWGFNVTGGESVPIKICSIQKESLAEKAGLQVNDIVVEFSGRSTEGMSLQEGKNYIEKTSSEIRMVLQRHITEHPCLPWQLTSNGNDVTIDYIKPETAVNYNSYERNTNSRPLIPNYQPLPFTNVTNTKVKFSDKMNENEKDRNRNYTDNITRMESTHASNVNKFGSGSGTSRNVPIAIANSVSSSTVAKPFSVLQKDDTTTNGPKNYNLVNTESRKSLQHLPRTERKLFPDASVRHLQYNSPINLYTPHAAAEQYQQQTGRFISNDPLLRVPKKTESYLQSETRRLIAEEEGQSTHEKAPSMQSASFKRISRACGTPVD</sequence>
<dbReference type="PANTHER" id="PTHR24214">
    <property type="entry name" value="PDZ AND LIM DOMAIN PROTEIN ZASP"/>
    <property type="match status" value="1"/>
</dbReference>
<dbReference type="WBParaSite" id="TCLT_0000256901-mRNA-1">
    <property type="protein sequence ID" value="TCLT_0000256901-mRNA-1"/>
    <property type="gene ID" value="TCLT_0000256901"/>
</dbReference>
<evidence type="ECO:0000313" key="6">
    <source>
        <dbReference type="EMBL" id="VDM98602.1"/>
    </source>
</evidence>
<dbReference type="InterPro" id="IPR001478">
    <property type="entry name" value="PDZ"/>
</dbReference>
<keyword evidence="3" id="KW-0479">Metal-binding</keyword>
<dbReference type="InterPro" id="IPR036034">
    <property type="entry name" value="PDZ_sf"/>
</dbReference>
<feature type="region of interest" description="Disordered" evidence="4">
    <location>
        <begin position="298"/>
        <end position="328"/>
    </location>
</feature>
<dbReference type="Pfam" id="PF00595">
    <property type="entry name" value="PDZ"/>
    <property type="match status" value="1"/>
</dbReference>
<keyword evidence="7" id="KW-1185">Reference proteome</keyword>
<reference evidence="8" key="1">
    <citation type="submission" date="2017-02" db="UniProtKB">
        <authorList>
            <consortium name="WormBaseParasite"/>
        </authorList>
    </citation>
    <scope>IDENTIFICATION</scope>
</reference>
<evidence type="ECO:0000256" key="3">
    <source>
        <dbReference type="ARBA" id="ARBA00023038"/>
    </source>
</evidence>
<dbReference type="GO" id="GO:0051371">
    <property type="term" value="F:muscle alpha-actinin binding"/>
    <property type="evidence" value="ECO:0007669"/>
    <property type="project" value="TreeGrafter"/>
</dbReference>
<comment type="subcellular location">
    <subcellularLocation>
        <location evidence="1">Cytoplasm</location>
    </subcellularLocation>
</comment>
<dbReference type="OMA" id="ETITVRM"/>
<dbReference type="OrthoDB" id="44841at2759"/>
<dbReference type="Proteomes" id="UP000276776">
    <property type="component" value="Unassembled WGS sequence"/>
</dbReference>
<dbReference type="InterPro" id="IPR050604">
    <property type="entry name" value="PDZ-LIM_domain"/>
</dbReference>
<organism evidence="8">
    <name type="scientific">Thelazia callipaeda</name>
    <name type="common">Oriental eyeworm</name>
    <name type="synonym">Parasitic nematode</name>
    <dbReference type="NCBI Taxonomy" id="103827"/>
    <lineage>
        <taxon>Eukaryota</taxon>
        <taxon>Metazoa</taxon>
        <taxon>Ecdysozoa</taxon>
        <taxon>Nematoda</taxon>
        <taxon>Chromadorea</taxon>
        <taxon>Rhabditida</taxon>
        <taxon>Spirurina</taxon>
        <taxon>Spiruromorpha</taxon>
        <taxon>Thelazioidea</taxon>
        <taxon>Thelaziidae</taxon>
        <taxon>Thelazia</taxon>
    </lineage>
</organism>
<evidence type="ECO:0000313" key="7">
    <source>
        <dbReference type="Proteomes" id="UP000276776"/>
    </source>
</evidence>
<name>A0A0N5CQR9_THECL</name>
<feature type="domain" description="PDZ" evidence="5">
    <location>
        <begin position="1"/>
        <end position="79"/>
    </location>
</feature>
<gene>
    <name evidence="6" type="ORF">TCLT_LOCUS2570</name>
</gene>
<evidence type="ECO:0000256" key="4">
    <source>
        <dbReference type="SAM" id="MobiDB-lite"/>
    </source>
</evidence>
<dbReference type="GO" id="GO:0001725">
    <property type="term" value="C:stress fiber"/>
    <property type="evidence" value="ECO:0007669"/>
    <property type="project" value="TreeGrafter"/>
</dbReference>
<dbReference type="GO" id="GO:0030036">
    <property type="term" value="P:actin cytoskeleton organization"/>
    <property type="evidence" value="ECO:0007669"/>
    <property type="project" value="TreeGrafter"/>
</dbReference>
<dbReference type="SMART" id="SM00735">
    <property type="entry name" value="ZM"/>
    <property type="match status" value="1"/>
</dbReference>
<proteinExistence type="predicted"/>
<keyword evidence="2" id="KW-0963">Cytoplasm</keyword>
<evidence type="ECO:0000256" key="2">
    <source>
        <dbReference type="ARBA" id="ARBA00022490"/>
    </source>
</evidence>
<dbReference type="SMART" id="SM00228">
    <property type="entry name" value="PDZ"/>
    <property type="match status" value="1"/>
</dbReference>
<evidence type="ECO:0000313" key="8">
    <source>
        <dbReference type="WBParaSite" id="TCLT_0000256901-mRNA-1"/>
    </source>
</evidence>
<dbReference type="GO" id="GO:0030018">
    <property type="term" value="C:Z disc"/>
    <property type="evidence" value="ECO:0007669"/>
    <property type="project" value="TreeGrafter"/>
</dbReference>